<evidence type="ECO:0000313" key="4">
    <source>
        <dbReference type="EMBL" id="MBA0971313.1"/>
    </source>
</evidence>
<dbReference type="AlphaFoldDB" id="A0A2K3QT36"/>
<dbReference type="Pfam" id="PF05043">
    <property type="entry name" value="Mga"/>
    <property type="match status" value="1"/>
</dbReference>
<dbReference type="PANTHER" id="PTHR30185:SF18">
    <property type="entry name" value="TRANSCRIPTIONAL REGULATOR MTLR"/>
    <property type="match status" value="1"/>
</dbReference>
<sequence length="476" mass="55839">MFRGLLSTASQIKLQLIESLLHDRHCFIADLLDEFDLSLSLFRKYVTEINHDLSFLQINIDNHSQVSLEFHSFASRSDVYSFFLADSSAFKLLELLFSSHFSSYETLAIELNLSKSSIIRLIKKINTVIRPFDFHIEKKPIRIAGNEITIRQFYMVFFLEKYQHEFRDASKNQEQEFLKVAQLLAEVTPLKLYFSDIRKIAFIIYVHSKRERLFATEVQSNKIEYFLEKIDLAEFSRYKRSYLEKVMGYLTSHITADPAIYKQVKKIFYQLTKQIFLKYHYTETDFQEKLDAVSFKYLLETNLNVPYCILNDRLARFVDNCDPVQQAINKDIVQLVTHSELPAIRPATINHLIYIFHTSFPLFTKQIIDQHADYHLALFYDTNSDHTEMIRTQIKQFVPYDLKITILNPLDSFSIPAVKATYDLIIGNIVPPFQKVPFKATDIFITRNEIGYIANSIQEKAIQQIEKQKEPLSPTH</sequence>
<dbReference type="EMBL" id="JABXJK010000009">
    <property type="protein sequence ID" value="MBA0971313.1"/>
    <property type="molecule type" value="Genomic_DNA"/>
</dbReference>
<evidence type="ECO:0000313" key="7">
    <source>
        <dbReference type="Proteomes" id="UP000516696"/>
    </source>
</evidence>
<evidence type="ECO:0000256" key="1">
    <source>
        <dbReference type="ARBA" id="ARBA00023015"/>
    </source>
</evidence>
<gene>
    <name evidence="6" type="ORF">EGM181_13295</name>
    <name evidence="4" type="ORF">HWH42_01670</name>
    <name evidence="5" type="ORF">QRX88_14355</name>
</gene>
<reference evidence="5 9" key="3">
    <citation type="submission" date="2023-06" db="EMBL/GenBank/DDBJ databases">
        <title>Acute promotion of culturable opportunistic pathogens and persistent increase of antibiotic resistance following antibiotic exposure in mouse gut microbiota.</title>
        <authorList>
            <person name="Li L."/>
            <person name="Wang B."/>
            <person name="Sun Y."/>
            <person name="Wang M."/>
            <person name="Xu H."/>
        </authorList>
    </citation>
    <scope>NUCLEOTIDE SEQUENCE [LARGE SCALE GENOMIC DNA]</scope>
    <source>
        <strain evidence="5 9">CRI2_2</strain>
    </source>
</reference>
<evidence type="ECO:0000313" key="6">
    <source>
        <dbReference type="EMBL" id="QOG28158.1"/>
    </source>
</evidence>
<dbReference type="GeneID" id="93224936"/>
<accession>A0A2K3QT36</accession>
<evidence type="ECO:0000256" key="2">
    <source>
        <dbReference type="ARBA" id="ARBA00023163"/>
    </source>
</evidence>
<dbReference type="InterPro" id="IPR050661">
    <property type="entry name" value="BglG_antiterminators"/>
</dbReference>
<dbReference type="PANTHER" id="PTHR30185">
    <property type="entry name" value="CRYPTIC BETA-GLUCOSIDE BGL OPERON ANTITERMINATOR"/>
    <property type="match status" value="1"/>
</dbReference>
<evidence type="ECO:0000313" key="5">
    <source>
        <dbReference type="EMBL" id="MDL4936904.1"/>
    </source>
</evidence>
<dbReference type="EMBL" id="JASUBT010000011">
    <property type="protein sequence ID" value="MDL4936904.1"/>
    <property type="molecule type" value="Genomic_DNA"/>
</dbReference>
<organism evidence="4 8">
    <name type="scientific">Enterococcus gallinarum</name>
    <dbReference type="NCBI Taxonomy" id="1353"/>
    <lineage>
        <taxon>Bacteria</taxon>
        <taxon>Bacillati</taxon>
        <taxon>Bacillota</taxon>
        <taxon>Bacilli</taxon>
        <taxon>Lactobacillales</taxon>
        <taxon>Enterococcaceae</taxon>
        <taxon>Enterococcus</taxon>
    </lineage>
</organism>
<evidence type="ECO:0000313" key="9">
    <source>
        <dbReference type="Proteomes" id="UP001241571"/>
    </source>
</evidence>
<name>A0A2K3QT36_ENTGA</name>
<dbReference type="RefSeq" id="WP_103301000.1">
    <property type="nucleotide sequence ID" value="NZ_CAKOCH010000001.1"/>
</dbReference>
<protein>
    <submittedName>
        <fullName evidence="4">Helix-turn-helix domain-containing protein</fullName>
    </submittedName>
</protein>
<dbReference type="Proteomes" id="UP000571857">
    <property type="component" value="Unassembled WGS sequence"/>
</dbReference>
<evidence type="ECO:0000313" key="8">
    <source>
        <dbReference type="Proteomes" id="UP000571857"/>
    </source>
</evidence>
<dbReference type="Proteomes" id="UP001241571">
    <property type="component" value="Unassembled WGS sequence"/>
</dbReference>
<keyword evidence="1" id="KW-0805">Transcription regulation</keyword>
<dbReference type="InterPro" id="IPR007737">
    <property type="entry name" value="Mga_HTH"/>
</dbReference>
<keyword evidence="2" id="KW-0804">Transcription</keyword>
<reference evidence="4 8" key="2">
    <citation type="submission" date="2020-06" db="EMBL/GenBank/DDBJ databases">
        <title>Crossreactivity between MHC class I-restricted antigens from cancer cells and an enterococcal bacteriophage.</title>
        <authorList>
            <person name="Fluckiger A."/>
            <person name="Daillere R."/>
            <person name="Sassi M."/>
            <person name="Cattoir V."/>
            <person name="Kroemer G."/>
            <person name="Zitvogel L."/>
        </authorList>
    </citation>
    <scope>NUCLEOTIDE SEQUENCE [LARGE SCALE GENOMIC DNA]</scope>
    <source>
        <strain evidence="4 8">EG4</strain>
    </source>
</reference>
<dbReference type="Proteomes" id="UP000516696">
    <property type="component" value="Chromosome"/>
</dbReference>
<dbReference type="EMBL" id="CP050485">
    <property type="protein sequence ID" value="QOG28158.1"/>
    <property type="molecule type" value="Genomic_DNA"/>
</dbReference>
<proteinExistence type="predicted"/>
<evidence type="ECO:0000259" key="3">
    <source>
        <dbReference type="Pfam" id="PF05043"/>
    </source>
</evidence>
<reference evidence="6 7" key="1">
    <citation type="submission" date="2020-03" db="EMBL/GenBank/DDBJ databases">
        <title>Characterization of ganglioside-mimicking enterococci.</title>
        <authorList>
            <person name="Patry R.T."/>
            <person name="Nothaft H."/>
            <person name="Bridger R."/>
            <person name="Shajahan A."/>
            <person name="Huynh S."/>
            <person name="Sanchez S."/>
            <person name="Azadi P."/>
            <person name="Cooper K."/>
            <person name="Miller W.G."/>
            <person name="Parker C.T."/>
            <person name="Wells L."/>
            <person name="Szymanski C.M."/>
        </authorList>
    </citation>
    <scope>NUCLEOTIDE SEQUENCE [LARGE SCALE GENOMIC DNA]</scope>
    <source>
        <strain evidence="6 7">EGM181</strain>
    </source>
</reference>
<feature type="domain" description="Mga helix-turn-helix" evidence="3">
    <location>
        <begin position="74"/>
        <end position="158"/>
    </location>
</feature>